<sequence length="235" mass="25135">MLLLQIKSAIPSTRFELVLNASDETKVVLVVLVVLSLLSWSVMLTKWLAFRRAEAAGRAFMEEFHKGGRLEAVASLAKRSKPSAYTRVLQRALQFLQETGLVRGEDGQPAQLSASQVQALRLVLDAETNTERERLGTWIPTLAMIGSVSPLLGLLGTVLGIIEAFLGVARGGSGNLAAIAPGVAEALIATATALAVAIPAYFGYNIFAARLNRFDGELDGFGTEVIALMAREGRL</sequence>
<evidence type="ECO:0000313" key="10">
    <source>
        <dbReference type="EMBL" id="WKW15428.1"/>
    </source>
</evidence>
<feature type="transmembrane region" description="Helical" evidence="7">
    <location>
        <begin position="27"/>
        <end position="49"/>
    </location>
</feature>
<evidence type="ECO:0000256" key="2">
    <source>
        <dbReference type="ARBA" id="ARBA00022475"/>
    </source>
</evidence>
<dbReference type="InterPro" id="IPR050790">
    <property type="entry name" value="ExbB/TolQ_transport"/>
</dbReference>
<feature type="transmembrane region" description="Helical" evidence="7">
    <location>
        <begin position="142"/>
        <end position="166"/>
    </location>
</feature>
<evidence type="ECO:0000256" key="5">
    <source>
        <dbReference type="ARBA" id="ARBA00023136"/>
    </source>
</evidence>
<dbReference type="Pfam" id="PF01618">
    <property type="entry name" value="MotA_ExbB"/>
    <property type="match status" value="1"/>
</dbReference>
<dbReference type="EMBL" id="CP130612">
    <property type="protein sequence ID" value="WKW12521.1"/>
    <property type="molecule type" value="Genomic_DNA"/>
</dbReference>
<evidence type="ECO:0000259" key="8">
    <source>
        <dbReference type="Pfam" id="PF01618"/>
    </source>
</evidence>
<gene>
    <name evidence="9" type="ORF">Strain138_001814</name>
    <name evidence="10" type="ORF">Strain318_001813</name>
</gene>
<feature type="transmembrane region" description="Helical" evidence="7">
    <location>
        <begin position="186"/>
        <end position="204"/>
    </location>
</feature>
<evidence type="ECO:0000256" key="7">
    <source>
        <dbReference type="SAM" id="Phobius"/>
    </source>
</evidence>
<keyword evidence="5 7" id="KW-0472">Membrane</keyword>
<feature type="domain" description="MotA/TolQ/ExbB proton channel" evidence="8">
    <location>
        <begin position="113"/>
        <end position="214"/>
    </location>
</feature>
<dbReference type="Proteomes" id="UP001229955">
    <property type="component" value="Chromosome"/>
</dbReference>
<evidence type="ECO:0000256" key="4">
    <source>
        <dbReference type="ARBA" id="ARBA00022989"/>
    </source>
</evidence>
<organism evidence="9">
    <name type="scientific">Pseudogemmatithrix spongiicola</name>
    <dbReference type="NCBI Taxonomy" id="3062599"/>
    <lineage>
        <taxon>Bacteria</taxon>
        <taxon>Pseudomonadati</taxon>
        <taxon>Gemmatimonadota</taxon>
        <taxon>Gemmatimonadia</taxon>
        <taxon>Gemmatimonadales</taxon>
        <taxon>Gemmatimonadaceae</taxon>
        <taxon>Pseudogemmatithrix</taxon>
    </lineage>
</organism>
<dbReference type="EMBL" id="CP130613">
    <property type="protein sequence ID" value="WKW15428.1"/>
    <property type="molecule type" value="Genomic_DNA"/>
</dbReference>
<keyword evidence="2" id="KW-1003">Cell membrane</keyword>
<accession>A0AA49K0Z0</accession>
<keyword evidence="11" id="KW-1185">Reference proteome</keyword>
<evidence type="ECO:0000256" key="6">
    <source>
        <dbReference type="RuleBase" id="RU004057"/>
    </source>
</evidence>
<dbReference type="AlphaFoldDB" id="A0AA49Q569"/>
<evidence type="ECO:0000313" key="11">
    <source>
        <dbReference type="Proteomes" id="UP001229955"/>
    </source>
</evidence>
<keyword evidence="6" id="KW-0813">Transport</keyword>
<dbReference type="RefSeq" id="WP_367885398.1">
    <property type="nucleotide sequence ID" value="NZ_CP130612.1"/>
</dbReference>
<comment type="subcellular location">
    <subcellularLocation>
        <location evidence="1">Cell membrane</location>
        <topology evidence="1">Multi-pass membrane protein</topology>
    </subcellularLocation>
    <subcellularLocation>
        <location evidence="6">Membrane</location>
        <topology evidence="6">Multi-pass membrane protein</topology>
    </subcellularLocation>
</comment>
<keyword evidence="4 7" id="KW-1133">Transmembrane helix</keyword>
<dbReference type="InterPro" id="IPR002898">
    <property type="entry name" value="MotA_ExbB_proton_chnl"/>
</dbReference>
<dbReference type="PANTHER" id="PTHR30625:SF3">
    <property type="entry name" value="TOL-PAL SYSTEM PROTEIN TOLQ"/>
    <property type="match status" value="1"/>
</dbReference>
<dbReference type="KEGG" id="pspc:Strain318_001813"/>
<comment type="similarity">
    <text evidence="6">Belongs to the exbB/tolQ family.</text>
</comment>
<keyword evidence="3 7" id="KW-0812">Transmembrane</keyword>
<keyword evidence="6" id="KW-0653">Protein transport</keyword>
<accession>A0AA49Q569</accession>
<dbReference type="GO" id="GO:0017038">
    <property type="term" value="P:protein import"/>
    <property type="evidence" value="ECO:0007669"/>
    <property type="project" value="TreeGrafter"/>
</dbReference>
<dbReference type="PANTHER" id="PTHR30625">
    <property type="entry name" value="PROTEIN TOLQ"/>
    <property type="match status" value="1"/>
</dbReference>
<dbReference type="GO" id="GO:0005886">
    <property type="term" value="C:plasma membrane"/>
    <property type="evidence" value="ECO:0007669"/>
    <property type="project" value="UniProtKB-SubCell"/>
</dbReference>
<name>A0AA49Q569_9BACT</name>
<reference evidence="9" key="1">
    <citation type="submission" date="2023-07" db="EMBL/GenBank/DDBJ databases">
        <authorList>
            <person name="Haufschild T."/>
            <person name="Kallscheuer N."/>
            <person name="Hammer J."/>
            <person name="Kohn T."/>
            <person name="Kabuu M."/>
            <person name="Jogler M."/>
            <person name="Wohfarth N."/>
            <person name="Heuer A."/>
            <person name="Rohde M."/>
            <person name="van Teeseling M.C.F."/>
            <person name="Jogler C."/>
        </authorList>
    </citation>
    <scope>NUCLEOTIDE SEQUENCE</scope>
    <source>
        <strain evidence="9">Strain 138</strain>
        <strain evidence="10">Strain 318</strain>
    </source>
</reference>
<protein>
    <submittedName>
        <fullName evidence="9">MotA/TolQ/ExbB proton channel family protein</fullName>
    </submittedName>
</protein>
<evidence type="ECO:0000256" key="3">
    <source>
        <dbReference type="ARBA" id="ARBA00022692"/>
    </source>
</evidence>
<evidence type="ECO:0000256" key="1">
    <source>
        <dbReference type="ARBA" id="ARBA00004651"/>
    </source>
</evidence>
<proteinExistence type="inferred from homology"/>
<evidence type="ECO:0000313" key="9">
    <source>
        <dbReference type="EMBL" id="WKW12521.1"/>
    </source>
</evidence>